<dbReference type="EMBL" id="QNRT01000001">
    <property type="protein sequence ID" value="RBP53115.1"/>
    <property type="molecule type" value="Genomic_DNA"/>
</dbReference>
<keyword evidence="14" id="KW-1185">Reference proteome</keyword>
<dbReference type="PANTHER" id="PTHR47234:SF2">
    <property type="entry name" value="TONB-DEPENDENT RECEPTOR"/>
    <property type="match status" value="1"/>
</dbReference>
<evidence type="ECO:0000256" key="9">
    <source>
        <dbReference type="RuleBase" id="RU003357"/>
    </source>
</evidence>
<evidence type="ECO:0000256" key="2">
    <source>
        <dbReference type="ARBA" id="ARBA00022448"/>
    </source>
</evidence>
<dbReference type="PANTHER" id="PTHR47234">
    <property type="match status" value="1"/>
</dbReference>
<comment type="similarity">
    <text evidence="8 9">Belongs to the TonB-dependent receptor family.</text>
</comment>
<dbReference type="GO" id="GO:0009279">
    <property type="term" value="C:cell outer membrane"/>
    <property type="evidence" value="ECO:0007669"/>
    <property type="project" value="UniProtKB-SubCell"/>
</dbReference>
<evidence type="ECO:0000256" key="8">
    <source>
        <dbReference type="PROSITE-ProRule" id="PRU01360"/>
    </source>
</evidence>
<dbReference type="InterPro" id="IPR037066">
    <property type="entry name" value="Plug_dom_sf"/>
</dbReference>
<dbReference type="Gene3D" id="2.170.130.10">
    <property type="entry name" value="TonB-dependent receptor, plug domain"/>
    <property type="match status" value="1"/>
</dbReference>
<dbReference type="InterPro" id="IPR036942">
    <property type="entry name" value="Beta-barrel_TonB_sf"/>
</dbReference>
<evidence type="ECO:0000259" key="12">
    <source>
        <dbReference type="Pfam" id="PF07715"/>
    </source>
</evidence>
<dbReference type="AlphaFoldDB" id="A0A395JRC6"/>
<keyword evidence="3 8" id="KW-1134">Transmembrane beta strand</keyword>
<keyword evidence="5 9" id="KW-0798">TonB box</keyword>
<dbReference type="SUPFAM" id="SSF56935">
    <property type="entry name" value="Porins"/>
    <property type="match status" value="1"/>
</dbReference>
<feature type="chain" id="PRO_5017366755" evidence="10">
    <location>
        <begin position="31"/>
        <end position="971"/>
    </location>
</feature>
<dbReference type="Proteomes" id="UP000253083">
    <property type="component" value="Unassembled WGS sequence"/>
</dbReference>
<dbReference type="InParanoid" id="A0A395JRC6"/>
<dbReference type="PROSITE" id="PS52016">
    <property type="entry name" value="TONB_DEPENDENT_REC_3"/>
    <property type="match status" value="1"/>
</dbReference>
<keyword evidence="10" id="KW-0732">Signal</keyword>
<evidence type="ECO:0000256" key="6">
    <source>
        <dbReference type="ARBA" id="ARBA00023136"/>
    </source>
</evidence>
<dbReference type="RefSeq" id="WP_113952714.1">
    <property type="nucleotide sequence ID" value="NZ_QNRT01000001.1"/>
</dbReference>
<feature type="signal peptide" evidence="10">
    <location>
        <begin position="1"/>
        <end position="30"/>
    </location>
</feature>
<comment type="subcellular location">
    <subcellularLocation>
        <location evidence="1 8">Cell outer membrane</location>
        <topology evidence="1 8">Multi-pass membrane protein</topology>
    </subcellularLocation>
</comment>
<dbReference type="Pfam" id="PF00593">
    <property type="entry name" value="TonB_dep_Rec_b-barrel"/>
    <property type="match status" value="1"/>
</dbReference>
<gene>
    <name evidence="13" type="ORF">DFR28_101500</name>
</gene>
<dbReference type="Gene3D" id="2.40.170.20">
    <property type="entry name" value="TonB-dependent receptor, beta-barrel domain"/>
    <property type="match status" value="1"/>
</dbReference>
<evidence type="ECO:0000313" key="14">
    <source>
        <dbReference type="Proteomes" id="UP000253083"/>
    </source>
</evidence>
<sequence>MKTIASRRTLPLCLTLFTSIIVSNSNVTSAQVDEDGEQILEQITVTGSRISRPEFSQPAPVVTISQEEMTRFATPDVGSMLAELPAIGATRTLAGNTSGDNGGNELAGTSSADLRRFGEERTLVLVDGKRHVAGVAGSSQVDLTTIPAALVERIDIVTGGTSAVYGSDAVTGVVNVILRDDFEGFELNVSGAGSTEGVSNDNYSASLVGGFNFSEDRGNITVYGGYDKIEETLATDIRQFSSFGTIANPADGGEDDGIPDRLVVPNVVSERINSTGVINPFAGAGDIITFDNAGNPITQQARDGTNSFAFGSFPNGCDFCFSTEGSENYLPEVERKIFGTSLNYEINENMTAYGSFKYVESEVLQLFQPAFRFGDIVINVAENPFLDNGLRQTLLSTGQTAVPYAKFFDELGFRLADNDRELFRYTAGLEGRFGLGNTDVSYDVYYVDGESENIRTTPNDLIPSNFDAAVDSVINPLTGQPDCRANVPSAQGEGYSNPALVNPGGCVPYNPFGFQQASQEARSYVSGSATRTDKITQEVYGVSFVTDTREFFNLPGGPVDFVLGYEHREESSSTISDEVIKSGVLTTAATPDNFGRFDVDEFFVEVKLPLLADKPFAEELTIDAAFRAADYSHAGDADAWKIGFLYAPVESLRLRGTIGEAVRAPSISEAFDSVSPGFAQINDPCDADNINDDPDRVANCAALGIPAGFQANDNVSIDILSGGNSELFSESSESYTVGFIWQPNFAENLNLTFDYYDIEITDAIVSVTAQNILDNCVDGSGGLDAGFCSQIDRDPNTRDVSLVRSGFLNASAFNTSGIELAIDYRGLAIGPGELDLYLFVNQLLELERFEFQNRPDEINVEDGEVGDPEFQYRASATYHVNDLSINWSARFIDRSANFDVSPTGDTPEDQFPAFIASITTHDLSANYAVNDSVSVYGGVRNVFDDVPVGLIKNALYDLVGRRVFFGIKAKF</sequence>
<keyword evidence="6 8" id="KW-0472">Membrane</keyword>
<evidence type="ECO:0000256" key="5">
    <source>
        <dbReference type="ARBA" id="ARBA00023077"/>
    </source>
</evidence>
<keyword evidence="4 8" id="KW-0812">Transmembrane</keyword>
<evidence type="ECO:0000256" key="7">
    <source>
        <dbReference type="ARBA" id="ARBA00023237"/>
    </source>
</evidence>
<dbReference type="Pfam" id="PF07715">
    <property type="entry name" value="Plug"/>
    <property type="match status" value="1"/>
</dbReference>
<proteinExistence type="inferred from homology"/>
<comment type="caution">
    <text evidence="13">The sequence shown here is derived from an EMBL/GenBank/DDBJ whole genome shotgun (WGS) entry which is preliminary data.</text>
</comment>
<reference evidence="13 14" key="1">
    <citation type="submission" date="2018-06" db="EMBL/GenBank/DDBJ databases">
        <title>Genomic Encyclopedia of Type Strains, Phase IV (KMG-IV): sequencing the most valuable type-strain genomes for metagenomic binning, comparative biology and taxonomic classification.</title>
        <authorList>
            <person name="Goeker M."/>
        </authorList>
    </citation>
    <scope>NUCLEOTIDE SEQUENCE [LARGE SCALE GENOMIC DNA]</scope>
    <source>
        <strain evidence="13 14">DSM 24032</strain>
    </source>
</reference>
<dbReference type="InterPro" id="IPR012910">
    <property type="entry name" value="Plug_dom"/>
</dbReference>
<protein>
    <submittedName>
        <fullName evidence="13">TonB-dependent receptor-like protein</fullName>
    </submittedName>
</protein>
<name>A0A395JRC6_9GAMM</name>
<evidence type="ECO:0000256" key="3">
    <source>
        <dbReference type="ARBA" id="ARBA00022452"/>
    </source>
</evidence>
<evidence type="ECO:0000256" key="1">
    <source>
        <dbReference type="ARBA" id="ARBA00004571"/>
    </source>
</evidence>
<evidence type="ECO:0000256" key="4">
    <source>
        <dbReference type="ARBA" id="ARBA00022692"/>
    </source>
</evidence>
<dbReference type="InterPro" id="IPR039426">
    <property type="entry name" value="TonB-dep_rcpt-like"/>
</dbReference>
<feature type="domain" description="TonB-dependent receptor-like beta-barrel" evidence="11">
    <location>
        <begin position="464"/>
        <end position="942"/>
    </location>
</feature>
<dbReference type="OrthoDB" id="176248at2"/>
<evidence type="ECO:0000313" key="13">
    <source>
        <dbReference type="EMBL" id="RBP53115.1"/>
    </source>
</evidence>
<evidence type="ECO:0000256" key="10">
    <source>
        <dbReference type="SAM" id="SignalP"/>
    </source>
</evidence>
<keyword evidence="13" id="KW-0675">Receptor</keyword>
<keyword evidence="2 8" id="KW-0813">Transport</keyword>
<keyword evidence="7 8" id="KW-0998">Cell outer membrane</keyword>
<evidence type="ECO:0000259" key="11">
    <source>
        <dbReference type="Pfam" id="PF00593"/>
    </source>
</evidence>
<accession>A0A395JRC6</accession>
<organism evidence="13 14">
    <name type="scientific">Arenicella xantha</name>
    <dbReference type="NCBI Taxonomy" id="644221"/>
    <lineage>
        <taxon>Bacteria</taxon>
        <taxon>Pseudomonadati</taxon>
        <taxon>Pseudomonadota</taxon>
        <taxon>Gammaproteobacteria</taxon>
        <taxon>Arenicellales</taxon>
        <taxon>Arenicellaceae</taxon>
        <taxon>Arenicella</taxon>
    </lineage>
</organism>
<dbReference type="InterPro" id="IPR000531">
    <property type="entry name" value="Beta-barrel_TonB"/>
</dbReference>
<feature type="domain" description="TonB-dependent receptor plug" evidence="12">
    <location>
        <begin position="56"/>
        <end position="173"/>
    </location>
</feature>